<feature type="transmembrane region" description="Helical" evidence="1">
    <location>
        <begin position="243"/>
        <end position="269"/>
    </location>
</feature>
<gene>
    <name evidence="2" type="ORF">CTM86_04725</name>
</gene>
<evidence type="ECO:0000313" key="3">
    <source>
        <dbReference type="Proteomes" id="UP000231749"/>
    </source>
</evidence>
<keyword evidence="1" id="KW-0812">Transmembrane</keyword>
<sequence length="541" mass="64465">MEKKEIKLNHFSFYSVFAIIALIYFSIKCIHFYFEMGVPKEIWETIIVKKTIFISNEKNISTKLLENLLFLLLVFLPPFLVYLFVKKIYKICNYFLSEEKIVISDEHFSYTKKLAMFNLKKFEINLNEIKRITKIPMKVPSRFSTNIPALAILWYFKEQERILIKDKNGKEYKIWNIPANKLSLSTYFGTAKDDVDLYIKELKEYLKLEEENIEDDQETESLNIGMKKLIYRHPDLSEKKKSFFILFFSQIFLIFIFLVVFSEGITVFYEGGIEILFFIIMSIACIIISYLLIKAMKNAIIYFFPYEEYEIIDDKLHYKKNLKLFGKSFVMEKFDVSLKDIESISSLAPKISYIGIKPLDDFKPFKRIHISLKNEEGYEVCNWGKISYNYVDFSGDIDKVLEIEFKEVFNKIKSFIENGEKKYNFEKQLEEIKSNYNLEKSERYNFILNKIIEEEKLYFYKDKEKFIVNAEEKAIKNLEIFKTMNFEEIDFYVFYVNYLSKKENQDKKALVGFNGIDGKEVTISELKDDINKIRDSKSTFI</sequence>
<protein>
    <submittedName>
        <fullName evidence="2">Uncharacterized protein</fullName>
    </submittedName>
</protein>
<dbReference type="Proteomes" id="UP000231749">
    <property type="component" value="Chromosome"/>
</dbReference>
<name>A0AAD0AQV8_9FUSO</name>
<evidence type="ECO:0000313" key="2">
    <source>
        <dbReference type="EMBL" id="ATV65944.1"/>
    </source>
</evidence>
<dbReference type="AlphaFoldDB" id="A0AAD0AQV8"/>
<reference evidence="3" key="1">
    <citation type="submission" date="2017-11" db="EMBL/GenBank/DDBJ databases">
        <title>Genome sequencing of Fusobacterium periodonticum KCOM 1282.</title>
        <authorList>
            <person name="Kook J.-K."/>
            <person name="Park S.-N."/>
            <person name="Lim Y.K."/>
        </authorList>
    </citation>
    <scope>NUCLEOTIDE SEQUENCE [LARGE SCALE GENOMIC DNA]</scope>
    <source>
        <strain evidence="3">KCOM 1282</strain>
    </source>
</reference>
<dbReference type="EMBL" id="CP024702">
    <property type="protein sequence ID" value="ATV65944.1"/>
    <property type="molecule type" value="Genomic_DNA"/>
</dbReference>
<keyword evidence="1" id="KW-0472">Membrane</keyword>
<evidence type="ECO:0000256" key="1">
    <source>
        <dbReference type="SAM" id="Phobius"/>
    </source>
</evidence>
<keyword evidence="1" id="KW-1133">Transmembrane helix</keyword>
<proteinExistence type="predicted"/>
<accession>A0AAD0AQV8</accession>
<organism evidence="2 3">
    <name type="scientific">Fusobacterium pseudoperiodonticum</name>
    <dbReference type="NCBI Taxonomy" id="2663009"/>
    <lineage>
        <taxon>Bacteria</taxon>
        <taxon>Fusobacteriati</taxon>
        <taxon>Fusobacteriota</taxon>
        <taxon>Fusobacteriia</taxon>
        <taxon>Fusobacteriales</taxon>
        <taxon>Fusobacteriaceae</taxon>
        <taxon>Fusobacterium</taxon>
    </lineage>
</organism>
<feature type="transmembrane region" description="Helical" evidence="1">
    <location>
        <begin position="68"/>
        <end position="85"/>
    </location>
</feature>
<feature type="transmembrane region" description="Helical" evidence="1">
    <location>
        <begin position="12"/>
        <end position="34"/>
    </location>
</feature>
<feature type="transmembrane region" description="Helical" evidence="1">
    <location>
        <begin position="275"/>
        <end position="293"/>
    </location>
</feature>